<feature type="chain" id="PRO_5043163493" evidence="5">
    <location>
        <begin position="20"/>
        <end position="343"/>
    </location>
</feature>
<dbReference type="InterPro" id="IPR018389">
    <property type="entry name" value="DctP_fam"/>
</dbReference>
<evidence type="ECO:0000313" key="6">
    <source>
        <dbReference type="EMBL" id="SUQ14540.1"/>
    </source>
</evidence>
<dbReference type="SUPFAM" id="SSF53850">
    <property type="entry name" value="Periplasmic binding protein-like II"/>
    <property type="match status" value="1"/>
</dbReference>
<dbReference type="PIRSF" id="PIRSF006470">
    <property type="entry name" value="DctB"/>
    <property type="match status" value="1"/>
</dbReference>
<dbReference type="RefSeq" id="WP_109711507.1">
    <property type="nucleotide sequence ID" value="NZ_QGDS01000006.1"/>
</dbReference>
<protein>
    <submittedName>
        <fullName evidence="6">Tripartite ATP-independent transporter solute receptor, DctP family</fullName>
    </submittedName>
</protein>
<dbReference type="InterPro" id="IPR038404">
    <property type="entry name" value="TRAP_DctP_sf"/>
</dbReference>
<dbReference type="AlphaFoldDB" id="A0A315ZX64"/>
<dbReference type="PROSITE" id="PS51257">
    <property type="entry name" value="PROKAR_LIPOPROTEIN"/>
    <property type="match status" value="1"/>
</dbReference>
<proteinExistence type="inferred from homology"/>
<dbReference type="Proteomes" id="UP000254051">
    <property type="component" value="Unassembled WGS sequence"/>
</dbReference>
<comment type="similarity">
    <text evidence="2">Belongs to the bacterial solute-binding protein 7 family.</text>
</comment>
<evidence type="ECO:0000256" key="4">
    <source>
        <dbReference type="ARBA" id="ARBA00022729"/>
    </source>
</evidence>
<organism evidence="6 7">
    <name type="scientific">Faecalicatena contorta</name>
    <dbReference type="NCBI Taxonomy" id="39482"/>
    <lineage>
        <taxon>Bacteria</taxon>
        <taxon>Bacillati</taxon>
        <taxon>Bacillota</taxon>
        <taxon>Clostridia</taxon>
        <taxon>Lachnospirales</taxon>
        <taxon>Lachnospiraceae</taxon>
        <taxon>Faecalicatena</taxon>
    </lineage>
</organism>
<dbReference type="OrthoDB" id="2062482at2"/>
<dbReference type="GO" id="GO:0030288">
    <property type="term" value="C:outer membrane-bounded periplasmic space"/>
    <property type="evidence" value="ECO:0007669"/>
    <property type="project" value="InterPro"/>
</dbReference>
<dbReference type="Gene3D" id="3.40.190.170">
    <property type="entry name" value="Bacterial extracellular solute-binding protein, family 7"/>
    <property type="match status" value="1"/>
</dbReference>
<dbReference type="CDD" id="cd13603">
    <property type="entry name" value="PBP2_TRAP_Siap_TeaA_like"/>
    <property type="match status" value="1"/>
</dbReference>
<keyword evidence="3" id="KW-0813">Transport</keyword>
<feature type="signal peptide" evidence="5">
    <location>
        <begin position="1"/>
        <end position="19"/>
    </location>
</feature>
<dbReference type="Pfam" id="PF03480">
    <property type="entry name" value="DctP"/>
    <property type="match status" value="1"/>
</dbReference>
<dbReference type="InterPro" id="IPR004682">
    <property type="entry name" value="TRAP_DctP"/>
</dbReference>
<evidence type="ECO:0000256" key="1">
    <source>
        <dbReference type="ARBA" id="ARBA00004196"/>
    </source>
</evidence>
<evidence type="ECO:0000256" key="3">
    <source>
        <dbReference type="ARBA" id="ARBA00022448"/>
    </source>
</evidence>
<name>A0A315ZX64_9FIRM</name>
<dbReference type="EMBL" id="UHJJ01000006">
    <property type="protein sequence ID" value="SUQ14540.1"/>
    <property type="molecule type" value="Genomic_DNA"/>
</dbReference>
<dbReference type="NCBIfam" id="TIGR00787">
    <property type="entry name" value="dctP"/>
    <property type="match status" value="1"/>
</dbReference>
<keyword evidence="6" id="KW-0675">Receptor</keyword>
<comment type="subcellular location">
    <subcellularLocation>
        <location evidence="1">Cell envelope</location>
    </subcellularLocation>
</comment>
<evidence type="ECO:0000256" key="5">
    <source>
        <dbReference type="SAM" id="SignalP"/>
    </source>
</evidence>
<dbReference type="PANTHER" id="PTHR33376">
    <property type="match status" value="1"/>
</dbReference>
<evidence type="ECO:0000256" key="2">
    <source>
        <dbReference type="ARBA" id="ARBA00009023"/>
    </source>
</evidence>
<keyword evidence="7" id="KW-1185">Reference proteome</keyword>
<dbReference type="PANTHER" id="PTHR33376:SF4">
    <property type="entry name" value="SIALIC ACID-BINDING PERIPLASMIC PROTEIN SIAP"/>
    <property type="match status" value="1"/>
</dbReference>
<reference evidence="7" key="1">
    <citation type="submission" date="2017-07" db="EMBL/GenBank/DDBJ databases">
        <authorList>
            <person name="Varghese N."/>
            <person name="Submissions S."/>
        </authorList>
    </citation>
    <scope>NUCLEOTIDE SEQUENCE [LARGE SCALE GENOMIC DNA]</scope>
    <source>
        <strain evidence="7">NLAE-zl-C134</strain>
    </source>
</reference>
<accession>A0A315ZX64</accession>
<evidence type="ECO:0000313" key="7">
    <source>
        <dbReference type="Proteomes" id="UP000254051"/>
    </source>
</evidence>
<gene>
    <name evidence="6" type="ORF">SAMN05216529_106233</name>
</gene>
<sequence>MRKKYLQVAVSAALTVVLAVGTVGCGKKESASNQENSGGETITMKLALVDPENSNYAKGANAIADEVEKATDGKIKIEVNAGGSLGGERDTVELAMSNNLDIATCANSVLTNFIPEMGILDQAYLWTNAEQAHAAVDGELGDLIKEKAEAQGLHVIGFMESGFRNTFSTQPIESVEDFKGVTIRTMENKYHQAAFTAFGAMPVAMNYNDVFTALQQGTIDAAENATVNCLASGYYEVTKHITNTQHAFVYIVLCMSDSAWNKIPEDLQQPFLDAVQKGCEAQREYLVEANTEAETELKEKGVEFHDIDVEELQKAYKAEAEKQGFTFDEKWQEAVDKAIETTK</sequence>
<dbReference type="NCBIfam" id="NF037995">
    <property type="entry name" value="TRAP_S1"/>
    <property type="match status" value="1"/>
</dbReference>
<dbReference type="GO" id="GO:0055085">
    <property type="term" value="P:transmembrane transport"/>
    <property type="evidence" value="ECO:0007669"/>
    <property type="project" value="InterPro"/>
</dbReference>
<keyword evidence="4 5" id="KW-0732">Signal</keyword>